<protein>
    <recommendedName>
        <fullName evidence="3">TerB family tellurite resistance protein</fullName>
    </recommendedName>
</protein>
<dbReference type="Proteomes" id="UP000199031">
    <property type="component" value="Unassembled WGS sequence"/>
</dbReference>
<name>A0A1I5XFJ0_9BACT</name>
<gene>
    <name evidence="1" type="ORF">SAMN05444277_108133</name>
</gene>
<dbReference type="EMBL" id="FOXQ01000008">
    <property type="protein sequence ID" value="SFQ30427.1"/>
    <property type="molecule type" value="Genomic_DNA"/>
</dbReference>
<proteinExistence type="predicted"/>
<dbReference type="STRING" id="1465490.SAMN05444277_108133"/>
<evidence type="ECO:0000313" key="1">
    <source>
        <dbReference type="EMBL" id="SFQ30427.1"/>
    </source>
</evidence>
<organism evidence="1 2">
    <name type="scientific">Parafilimonas terrae</name>
    <dbReference type="NCBI Taxonomy" id="1465490"/>
    <lineage>
        <taxon>Bacteria</taxon>
        <taxon>Pseudomonadati</taxon>
        <taxon>Bacteroidota</taxon>
        <taxon>Chitinophagia</taxon>
        <taxon>Chitinophagales</taxon>
        <taxon>Chitinophagaceae</taxon>
        <taxon>Parafilimonas</taxon>
    </lineage>
</organism>
<evidence type="ECO:0008006" key="3">
    <source>
        <dbReference type="Google" id="ProtNLM"/>
    </source>
</evidence>
<accession>A0A1I5XFJ0</accession>
<dbReference type="AlphaFoldDB" id="A0A1I5XFJ0"/>
<sequence>MAFNRSVMKKTGLFLVLLSIGINTINAQTFNEWFRQKETQKKYLLQQIAALQVYMGYLQKGYKIAKDGLHTISGFTKGELNLHTDYFNSLKTVNPSIKRYARVADIITLQVKIVQGYHSNYKQLCGTNALSGDELTYINEVFAKLLDDCAQTLDALITVTTDGKIAMKDDERLKRIDQLYADMQDKYSFSQSFSNDAKILAASRLREQTDIQTGRAWLGIQK</sequence>
<keyword evidence="2" id="KW-1185">Reference proteome</keyword>
<evidence type="ECO:0000313" key="2">
    <source>
        <dbReference type="Proteomes" id="UP000199031"/>
    </source>
</evidence>
<reference evidence="1 2" key="1">
    <citation type="submission" date="2016-10" db="EMBL/GenBank/DDBJ databases">
        <authorList>
            <person name="de Groot N.N."/>
        </authorList>
    </citation>
    <scope>NUCLEOTIDE SEQUENCE [LARGE SCALE GENOMIC DNA]</scope>
    <source>
        <strain evidence="1 2">DSM 28286</strain>
    </source>
</reference>